<dbReference type="Gene3D" id="3.30.70.1050">
    <property type="entry name" value="Trigger factor ribosome-binding domain"/>
    <property type="match status" value="1"/>
</dbReference>
<evidence type="ECO:0000256" key="1">
    <source>
        <dbReference type="ARBA" id="ARBA00000971"/>
    </source>
</evidence>
<keyword evidence="7 12" id="KW-0143">Chaperone</keyword>
<comment type="domain">
    <text evidence="12">Consists of 3 domains; the N-terminus binds the ribosome, the middle domain has PPIase activity, while the C-terminus has intrinsic chaperone activity on its own.</text>
</comment>
<proteinExistence type="inferred from homology"/>
<keyword evidence="12" id="KW-0963">Cytoplasm</keyword>
<dbReference type="EMBL" id="JABZRD010000037">
    <property type="protein sequence ID" value="MBF1283111.1"/>
    <property type="molecule type" value="Genomic_DNA"/>
</dbReference>
<keyword evidence="8 12" id="KW-0413">Isomerase</keyword>
<dbReference type="GO" id="GO:0043022">
    <property type="term" value="F:ribosome binding"/>
    <property type="evidence" value="ECO:0007669"/>
    <property type="project" value="TreeGrafter"/>
</dbReference>
<feature type="coiled-coil region" evidence="15">
    <location>
        <begin position="260"/>
        <end position="287"/>
    </location>
</feature>
<dbReference type="SUPFAM" id="SSF54534">
    <property type="entry name" value="FKBP-like"/>
    <property type="match status" value="1"/>
</dbReference>
<dbReference type="InterPro" id="IPR008880">
    <property type="entry name" value="Trigger_fac_C"/>
</dbReference>
<comment type="catalytic activity">
    <reaction evidence="1 12 13">
        <text>[protein]-peptidylproline (omega=180) = [protein]-peptidylproline (omega=0)</text>
        <dbReference type="Rhea" id="RHEA:16237"/>
        <dbReference type="Rhea" id="RHEA-COMP:10747"/>
        <dbReference type="Rhea" id="RHEA-COMP:10748"/>
        <dbReference type="ChEBI" id="CHEBI:83833"/>
        <dbReference type="ChEBI" id="CHEBI:83834"/>
        <dbReference type="EC" id="5.2.1.8"/>
    </reaction>
</comment>
<evidence type="ECO:0000313" key="17">
    <source>
        <dbReference type="EMBL" id="MBF1283111.1"/>
    </source>
</evidence>
<dbReference type="EC" id="5.2.1.8" evidence="3 12"/>
<name>A0A930GWY5_9FIRM</name>
<dbReference type="InterPro" id="IPR001179">
    <property type="entry name" value="PPIase_FKBP_dom"/>
</dbReference>
<dbReference type="Pfam" id="PF05698">
    <property type="entry name" value="Trigger_C"/>
    <property type="match status" value="1"/>
</dbReference>
<evidence type="ECO:0000256" key="7">
    <source>
        <dbReference type="ARBA" id="ARBA00023186"/>
    </source>
</evidence>
<evidence type="ECO:0000256" key="11">
    <source>
        <dbReference type="ARBA" id="ARBA00029986"/>
    </source>
</evidence>
<evidence type="ECO:0000256" key="14">
    <source>
        <dbReference type="RuleBase" id="RU003914"/>
    </source>
</evidence>
<evidence type="ECO:0000259" key="16">
    <source>
        <dbReference type="PROSITE" id="PS50059"/>
    </source>
</evidence>
<comment type="similarity">
    <text evidence="2 12 14">Belongs to the FKBP-type PPIase family. Tig subfamily.</text>
</comment>
<evidence type="ECO:0000313" key="18">
    <source>
        <dbReference type="Proteomes" id="UP000709351"/>
    </source>
</evidence>
<dbReference type="PANTHER" id="PTHR30560:SF3">
    <property type="entry name" value="TRIGGER FACTOR-LIKE PROTEIN TIG, CHLOROPLASTIC"/>
    <property type="match status" value="1"/>
</dbReference>
<evidence type="ECO:0000256" key="12">
    <source>
        <dbReference type="HAMAP-Rule" id="MF_00303"/>
    </source>
</evidence>
<reference evidence="17" key="1">
    <citation type="submission" date="2020-04" db="EMBL/GenBank/DDBJ databases">
        <title>Deep metagenomics examines the oral microbiome during advanced dental caries in children, revealing novel taxa and co-occurrences with host molecules.</title>
        <authorList>
            <person name="Baker J.L."/>
            <person name="Morton J.T."/>
            <person name="Dinis M."/>
            <person name="Alvarez R."/>
            <person name="Tran N.C."/>
            <person name="Knight R."/>
            <person name="Edlund A."/>
        </authorList>
    </citation>
    <scope>NUCLEOTIDE SEQUENCE</scope>
    <source>
        <strain evidence="17">JCVI_24_bin.2</strain>
    </source>
</reference>
<evidence type="ECO:0000256" key="10">
    <source>
        <dbReference type="ARBA" id="ARBA00024849"/>
    </source>
</evidence>
<dbReference type="Gene3D" id="3.10.50.40">
    <property type="match status" value="1"/>
</dbReference>
<comment type="function">
    <text evidence="10 12">Involved in protein export. Acts as a chaperone by maintaining the newly synthesized protein in an open conformation. Functions as a peptidyl-prolyl cis-trans isomerase.</text>
</comment>
<dbReference type="PIRSF" id="PIRSF003095">
    <property type="entry name" value="Trigger_factor"/>
    <property type="match status" value="1"/>
</dbReference>
<dbReference type="GO" id="GO:0003755">
    <property type="term" value="F:peptidyl-prolyl cis-trans isomerase activity"/>
    <property type="evidence" value="ECO:0007669"/>
    <property type="project" value="UniProtKB-UniRule"/>
</dbReference>
<keyword evidence="6 12" id="KW-0697">Rotamase</keyword>
<dbReference type="SUPFAM" id="SSF109998">
    <property type="entry name" value="Triger factor/SurA peptide-binding domain-like"/>
    <property type="match status" value="1"/>
</dbReference>
<evidence type="ECO:0000256" key="3">
    <source>
        <dbReference type="ARBA" id="ARBA00013194"/>
    </source>
</evidence>
<dbReference type="GO" id="GO:0044183">
    <property type="term" value="F:protein folding chaperone"/>
    <property type="evidence" value="ECO:0007669"/>
    <property type="project" value="TreeGrafter"/>
</dbReference>
<evidence type="ECO:0000256" key="5">
    <source>
        <dbReference type="ARBA" id="ARBA00022618"/>
    </source>
</evidence>
<dbReference type="PANTHER" id="PTHR30560">
    <property type="entry name" value="TRIGGER FACTOR CHAPERONE AND PEPTIDYL-PROLYL CIS/TRANS ISOMERASE"/>
    <property type="match status" value="1"/>
</dbReference>
<keyword evidence="5 12" id="KW-0132">Cell division</keyword>
<accession>A0A930GWY5</accession>
<dbReference type="GO" id="GO:0043335">
    <property type="term" value="P:protein unfolding"/>
    <property type="evidence" value="ECO:0007669"/>
    <property type="project" value="TreeGrafter"/>
</dbReference>
<dbReference type="InterPro" id="IPR037041">
    <property type="entry name" value="Trigger_fac_C_sf"/>
</dbReference>
<keyword evidence="9 12" id="KW-0131">Cell cycle</keyword>
<dbReference type="InterPro" id="IPR008881">
    <property type="entry name" value="Trigger_fac_ribosome-bd_bac"/>
</dbReference>
<dbReference type="InterPro" id="IPR036611">
    <property type="entry name" value="Trigger_fac_ribosome-bd_sf"/>
</dbReference>
<dbReference type="InterPro" id="IPR046357">
    <property type="entry name" value="PPIase_dom_sf"/>
</dbReference>
<dbReference type="Pfam" id="PF00254">
    <property type="entry name" value="FKBP_C"/>
    <property type="match status" value="1"/>
</dbReference>
<dbReference type="Pfam" id="PF05697">
    <property type="entry name" value="Trigger_N"/>
    <property type="match status" value="1"/>
</dbReference>
<evidence type="ECO:0000256" key="13">
    <source>
        <dbReference type="PROSITE-ProRule" id="PRU00277"/>
    </source>
</evidence>
<dbReference type="GO" id="GO:0015031">
    <property type="term" value="P:protein transport"/>
    <property type="evidence" value="ECO:0007669"/>
    <property type="project" value="UniProtKB-UniRule"/>
</dbReference>
<feature type="domain" description="PPIase FKBP-type" evidence="16">
    <location>
        <begin position="162"/>
        <end position="244"/>
    </location>
</feature>
<evidence type="ECO:0000256" key="2">
    <source>
        <dbReference type="ARBA" id="ARBA00005464"/>
    </source>
</evidence>
<dbReference type="Proteomes" id="UP000709351">
    <property type="component" value="Unassembled WGS sequence"/>
</dbReference>
<dbReference type="GO" id="GO:0005737">
    <property type="term" value="C:cytoplasm"/>
    <property type="evidence" value="ECO:0007669"/>
    <property type="project" value="UniProtKB-SubCell"/>
</dbReference>
<comment type="subcellular location">
    <subcellularLocation>
        <location evidence="12">Cytoplasm</location>
    </subcellularLocation>
    <text evidence="12">About half TF is bound to the ribosome near the polypeptide exit tunnel while the other half is free in the cytoplasm.</text>
</comment>
<protein>
    <recommendedName>
        <fullName evidence="4 12">Trigger factor</fullName>
        <shortName evidence="12">TF</shortName>
        <ecNumber evidence="3 12">5.2.1.8</ecNumber>
    </recommendedName>
    <alternativeName>
        <fullName evidence="11 12">PPIase</fullName>
    </alternativeName>
</protein>
<evidence type="ECO:0000256" key="6">
    <source>
        <dbReference type="ARBA" id="ARBA00023110"/>
    </source>
</evidence>
<keyword evidence="15" id="KW-0175">Coiled coil</keyword>
<dbReference type="HAMAP" id="MF_00303">
    <property type="entry name" value="Trigger_factor_Tig"/>
    <property type="match status" value="1"/>
</dbReference>
<dbReference type="GO" id="GO:0051083">
    <property type="term" value="P:'de novo' cotranslational protein folding"/>
    <property type="evidence" value="ECO:0007669"/>
    <property type="project" value="TreeGrafter"/>
</dbReference>
<organism evidence="17 18">
    <name type="scientific">Oribacterium parvum</name>
    <dbReference type="NCBI Taxonomy" id="1501329"/>
    <lineage>
        <taxon>Bacteria</taxon>
        <taxon>Bacillati</taxon>
        <taxon>Bacillota</taxon>
        <taxon>Clostridia</taxon>
        <taxon>Lachnospirales</taxon>
        <taxon>Lachnospiraceae</taxon>
        <taxon>Oribacterium</taxon>
    </lineage>
</organism>
<evidence type="ECO:0000256" key="8">
    <source>
        <dbReference type="ARBA" id="ARBA00023235"/>
    </source>
</evidence>
<dbReference type="InterPro" id="IPR027304">
    <property type="entry name" value="Trigger_fact/SurA_dom_sf"/>
</dbReference>
<dbReference type="AlphaFoldDB" id="A0A930GWY5"/>
<feature type="coiled-coil region" evidence="15">
    <location>
        <begin position="367"/>
        <end position="444"/>
    </location>
</feature>
<gene>
    <name evidence="12" type="primary">tig</name>
    <name evidence="17" type="ORF">HXM93_01055</name>
</gene>
<evidence type="ECO:0000256" key="15">
    <source>
        <dbReference type="SAM" id="Coils"/>
    </source>
</evidence>
<dbReference type="FunFam" id="3.10.50.40:FF:000001">
    <property type="entry name" value="Trigger factor"/>
    <property type="match status" value="1"/>
</dbReference>
<dbReference type="PROSITE" id="PS50059">
    <property type="entry name" value="FKBP_PPIASE"/>
    <property type="match status" value="1"/>
</dbReference>
<dbReference type="NCBIfam" id="TIGR00115">
    <property type="entry name" value="tig"/>
    <property type="match status" value="1"/>
</dbReference>
<evidence type="ECO:0000256" key="9">
    <source>
        <dbReference type="ARBA" id="ARBA00023306"/>
    </source>
</evidence>
<comment type="caution">
    <text evidence="17">The sequence shown here is derived from an EMBL/GenBank/DDBJ whole genome shotgun (WGS) entry which is preliminary data.</text>
</comment>
<sequence length="444" mass="49953">MSVKVENLEKSMAKLTVTVAAEEFEKAVESAYQRTKSRYNVPGFRKGKATRKMIEKAYGAQVFYDAALNEVLDRHYPEAAAESGLDIVSRPEIEIKELEEGKDLVFTASVAVRPEVKLGEYFGVEAEKADVSVSAKEVTERLNRELEKNSRMIDVDRAIKKNDIATIDFVGSVNGKEFAGGRGEDYPLTIGSGTFIPGFEDQLIGAKAGDNVDVKVTFPENYGAKDLAGKEALFKVTVKLVKEKQVPKADDEFASEVSEFDTLDEYKKDLKKQIKEEKEKRAGSEVENHVIAKVVENAEVELPEPMVATQLDQMFYDYARRMEQQGIPMEQYMQITGLTEQALKEQMRASAVQNIKTSLVLDEIQKKEGIEASDEKLEEELQRISDQYRMKKEDFVKTITDSQKASIKRELSIQATIDALVEKAKLVKAEKKTKKEEKAEKEEA</sequence>
<dbReference type="InterPro" id="IPR005215">
    <property type="entry name" value="Trig_fac"/>
</dbReference>
<dbReference type="GO" id="GO:0051301">
    <property type="term" value="P:cell division"/>
    <property type="evidence" value="ECO:0007669"/>
    <property type="project" value="UniProtKB-KW"/>
</dbReference>
<dbReference type="Gene3D" id="1.10.3120.10">
    <property type="entry name" value="Trigger factor, C-terminal domain"/>
    <property type="match status" value="1"/>
</dbReference>
<dbReference type="SUPFAM" id="SSF102735">
    <property type="entry name" value="Trigger factor ribosome-binding domain"/>
    <property type="match status" value="1"/>
</dbReference>
<evidence type="ECO:0000256" key="4">
    <source>
        <dbReference type="ARBA" id="ARBA00016902"/>
    </source>
</evidence>